<organism evidence="2 3">
    <name type="scientific">Cinchona calisaya</name>
    <dbReference type="NCBI Taxonomy" id="153742"/>
    <lineage>
        <taxon>Eukaryota</taxon>
        <taxon>Viridiplantae</taxon>
        <taxon>Streptophyta</taxon>
        <taxon>Embryophyta</taxon>
        <taxon>Tracheophyta</taxon>
        <taxon>Spermatophyta</taxon>
        <taxon>Magnoliopsida</taxon>
        <taxon>eudicotyledons</taxon>
        <taxon>Gunneridae</taxon>
        <taxon>Pentapetalae</taxon>
        <taxon>asterids</taxon>
        <taxon>lamiids</taxon>
        <taxon>Gentianales</taxon>
        <taxon>Rubiaceae</taxon>
        <taxon>Cinchonoideae</taxon>
        <taxon>Cinchoneae</taxon>
        <taxon>Cinchona</taxon>
    </lineage>
</organism>
<name>A0ABD2YA26_9GENT</name>
<evidence type="ECO:0000313" key="3">
    <source>
        <dbReference type="Proteomes" id="UP001630127"/>
    </source>
</evidence>
<accession>A0ABD2YA26</accession>
<keyword evidence="3" id="KW-1185">Reference proteome</keyword>
<reference evidence="2 3" key="1">
    <citation type="submission" date="2024-11" db="EMBL/GenBank/DDBJ databases">
        <title>A near-complete genome assembly of Cinchona calisaya.</title>
        <authorList>
            <person name="Lian D.C."/>
            <person name="Zhao X.W."/>
            <person name="Wei L."/>
        </authorList>
    </citation>
    <scope>NUCLEOTIDE SEQUENCE [LARGE SCALE GENOMIC DNA]</scope>
    <source>
        <tissue evidence="2">Nenye</tissue>
    </source>
</reference>
<proteinExistence type="predicted"/>
<evidence type="ECO:0000256" key="1">
    <source>
        <dbReference type="SAM" id="MobiDB-lite"/>
    </source>
</evidence>
<dbReference type="Proteomes" id="UP001630127">
    <property type="component" value="Unassembled WGS sequence"/>
</dbReference>
<dbReference type="EMBL" id="JBJUIK010000014">
    <property type="protein sequence ID" value="KAL3504312.1"/>
    <property type="molecule type" value="Genomic_DNA"/>
</dbReference>
<gene>
    <name evidence="2" type="ORF">ACH5RR_034153</name>
</gene>
<evidence type="ECO:0000313" key="2">
    <source>
        <dbReference type="EMBL" id="KAL3504312.1"/>
    </source>
</evidence>
<feature type="compositionally biased region" description="Basic and acidic residues" evidence="1">
    <location>
        <begin position="164"/>
        <end position="175"/>
    </location>
</feature>
<protein>
    <submittedName>
        <fullName evidence="2">Uncharacterized protein</fullName>
    </submittedName>
</protein>
<feature type="region of interest" description="Disordered" evidence="1">
    <location>
        <begin position="132"/>
        <end position="175"/>
    </location>
</feature>
<comment type="caution">
    <text evidence="2">The sequence shown here is derived from an EMBL/GenBank/DDBJ whole genome shotgun (WGS) entry which is preliminary data.</text>
</comment>
<dbReference type="AlphaFoldDB" id="A0ABD2YA26"/>
<sequence>MVNFEERDCGVEEGRVGRGDDRERKMVGEAKDGARADVLHWQSWASATGNWYSPSTTPKTLELLLVSPIEKKSKSSGFAGPDNRLGFKRLTRPGILLAIPYPVRAIPIPNPLLRYSGPIPARYCATGPMAEKAGNSGKAMNEKGKGENREGTGSYDEAYWSGFPKKDGSVIPKPREHVSTKVLKKVGKTLAGFVQPDGCSKSKINSAEGDDEN</sequence>
<feature type="compositionally biased region" description="Basic and acidic residues" evidence="1">
    <location>
        <begin position="140"/>
        <end position="150"/>
    </location>
</feature>